<evidence type="ECO:0000256" key="3">
    <source>
        <dbReference type="ARBA" id="ARBA00012662"/>
    </source>
</evidence>
<dbReference type="GO" id="GO:0004560">
    <property type="term" value="F:alpha-L-fucosidase activity"/>
    <property type="evidence" value="ECO:0007669"/>
    <property type="project" value="InterPro"/>
</dbReference>
<dbReference type="PANTHER" id="PTHR10030">
    <property type="entry name" value="ALPHA-L-FUCOSIDASE"/>
    <property type="match status" value="1"/>
</dbReference>
<evidence type="ECO:0000313" key="10">
    <source>
        <dbReference type="EMBL" id="MVT39196.1"/>
    </source>
</evidence>
<evidence type="ECO:0000256" key="4">
    <source>
        <dbReference type="ARBA" id="ARBA00022729"/>
    </source>
</evidence>
<dbReference type="PANTHER" id="PTHR10030:SF37">
    <property type="entry name" value="ALPHA-L-FUCOSIDASE-RELATED"/>
    <property type="match status" value="1"/>
</dbReference>
<dbReference type="SUPFAM" id="SSF51445">
    <property type="entry name" value="(Trans)glycosidases"/>
    <property type="match status" value="1"/>
</dbReference>
<dbReference type="GO" id="GO:0005764">
    <property type="term" value="C:lysosome"/>
    <property type="evidence" value="ECO:0007669"/>
    <property type="project" value="TreeGrafter"/>
</dbReference>
<dbReference type="Proteomes" id="UP000468388">
    <property type="component" value="Unassembled WGS sequence"/>
</dbReference>
<feature type="site" description="May be important for catalysis" evidence="7">
    <location>
        <position position="318"/>
    </location>
</feature>
<reference evidence="10 11" key="1">
    <citation type="submission" date="2019-12" db="EMBL/GenBank/DDBJ databases">
        <title>The draft genomic sequence of strain Chitinophaga oryziterrae JCM 16595.</title>
        <authorList>
            <person name="Zhang X."/>
        </authorList>
    </citation>
    <scope>NUCLEOTIDE SEQUENCE [LARGE SCALE GENOMIC DNA]</scope>
    <source>
        <strain evidence="10 11">JCM 16595</strain>
    </source>
</reference>
<evidence type="ECO:0000256" key="5">
    <source>
        <dbReference type="ARBA" id="ARBA00022801"/>
    </source>
</evidence>
<feature type="signal peptide" evidence="8">
    <location>
        <begin position="1"/>
        <end position="20"/>
    </location>
</feature>
<comment type="similarity">
    <text evidence="2">Belongs to the glycosyl hydrolase 29 family.</text>
</comment>
<dbReference type="Gene3D" id="3.20.20.80">
    <property type="entry name" value="Glycosidases"/>
    <property type="match status" value="1"/>
</dbReference>
<dbReference type="InterPro" id="IPR057739">
    <property type="entry name" value="Glyco_hydro_29_N"/>
</dbReference>
<protein>
    <recommendedName>
        <fullName evidence="3">alpha-L-fucosidase</fullName>
        <ecNumber evidence="3">3.2.1.51</ecNumber>
    </recommendedName>
</protein>
<comment type="function">
    <text evidence="1">Alpha-L-fucosidase is responsible for hydrolyzing the alpha-1,6-linked fucose joined to the reducing-end N-acetylglucosamine of the carbohydrate moieties of glycoproteins.</text>
</comment>
<keyword evidence="4 8" id="KW-0732">Signal</keyword>
<evidence type="ECO:0000313" key="11">
    <source>
        <dbReference type="Proteomes" id="UP000468388"/>
    </source>
</evidence>
<evidence type="ECO:0000256" key="2">
    <source>
        <dbReference type="ARBA" id="ARBA00007951"/>
    </source>
</evidence>
<dbReference type="AlphaFoldDB" id="A0A6N8J4J6"/>
<feature type="chain" id="PRO_5027001730" description="alpha-L-fucosidase" evidence="8">
    <location>
        <begin position="21"/>
        <end position="483"/>
    </location>
</feature>
<dbReference type="RefSeq" id="WP_157297895.1">
    <property type="nucleotide sequence ID" value="NZ_BAAAZB010000005.1"/>
</dbReference>
<accession>A0A6N8J4J6</accession>
<name>A0A6N8J4J6_9BACT</name>
<dbReference type="Pfam" id="PF01120">
    <property type="entry name" value="Alpha_L_fucos"/>
    <property type="match status" value="1"/>
</dbReference>
<dbReference type="PIRSF" id="PIRSF001092">
    <property type="entry name" value="Alpha-L-fucosidase"/>
    <property type="match status" value="1"/>
</dbReference>
<comment type="caution">
    <text evidence="10">The sequence shown here is derived from an EMBL/GenBank/DDBJ whole genome shotgun (WGS) entry which is preliminary data.</text>
</comment>
<feature type="domain" description="Glycoside hydrolase family 29 N-terminal" evidence="9">
    <location>
        <begin position="19"/>
        <end position="385"/>
    </location>
</feature>
<keyword evidence="5" id="KW-0378">Hydrolase</keyword>
<dbReference type="EC" id="3.2.1.51" evidence="3"/>
<evidence type="ECO:0000259" key="9">
    <source>
        <dbReference type="Pfam" id="PF01120"/>
    </source>
</evidence>
<sequence>MRKLLMLLSGAIMAFSTASAQEKMPPYIPETDKAVLQKLDEWSDWKFGMLIHWGTYSELGIVESWSICPEDEGWTQRQPYGIPYYEYVKKYEALKSQFNPTKFNPEKWAKAAKGAGMQYVVFTTKHHDGFCMFDTKQTDYRVTAPDCPFSKDPRSNIAKEVFEAFRKEGVHAGAYFSKPDWHCQDYWWNYFPPKDRHVNYDITKYPDRWKKYKEYTYNQIEELMSDYGKIDILWLDGGWVRPRKQSEKKAADITAAETDGRPLKQDEDIDMAGIAAMARKHQPGLIVVDRDVHGPFENYRTPEQQIPAKPLDYPWETCMTMANSWSYVPNDTYKPVEKIIHNLVDIVAKGGNYLLNVGPGPDGQLHDEAYTTMTAIGEWMNVNGEAIYATKSVAPYKDGKVCFTRKKNGNVYAIYLLDKGEKLPATISFSGLKPAKGAKLTMLGAKNKLSWKVIGDGTQISIPAALQKKDWKCAVAIQIPAVE</sequence>
<keyword evidence="11" id="KW-1185">Reference proteome</keyword>
<dbReference type="InterPro" id="IPR017853">
    <property type="entry name" value="GH"/>
</dbReference>
<keyword evidence="6" id="KW-0326">Glycosidase</keyword>
<dbReference type="SMART" id="SM00812">
    <property type="entry name" value="Alpha_L_fucos"/>
    <property type="match status" value="1"/>
</dbReference>
<evidence type="ECO:0000256" key="6">
    <source>
        <dbReference type="ARBA" id="ARBA00023295"/>
    </source>
</evidence>
<dbReference type="InterPro" id="IPR013780">
    <property type="entry name" value="Glyco_hydro_b"/>
</dbReference>
<dbReference type="Gene3D" id="2.60.40.1180">
    <property type="entry name" value="Golgi alpha-mannosidase II"/>
    <property type="match status" value="1"/>
</dbReference>
<dbReference type="GO" id="GO:0006004">
    <property type="term" value="P:fucose metabolic process"/>
    <property type="evidence" value="ECO:0007669"/>
    <property type="project" value="InterPro"/>
</dbReference>
<dbReference type="InterPro" id="IPR016286">
    <property type="entry name" value="FUC_metazoa-typ"/>
</dbReference>
<evidence type="ECO:0000256" key="8">
    <source>
        <dbReference type="SAM" id="SignalP"/>
    </source>
</evidence>
<dbReference type="OrthoDB" id="1095333at2"/>
<gene>
    <name evidence="10" type="ORF">GO495_01255</name>
</gene>
<organism evidence="10 11">
    <name type="scientific">Chitinophaga oryziterrae</name>
    <dbReference type="NCBI Taxonomy" id="1031224"/>
    <lineage>
        <taxon>Bacteria</taxon>
        <taxon>Pseudomonadati</taxon>
        <taxon>Bacteroidota</taxon>
        <taxon>Chitinophagia</taxon>
        <taxon>Chitinophagales</taxon>
        <taxon>Chitinophagaceae</taxon>
        <taxon>Chitinophaga</taxon>
    </lineage>
</organism>
<dbReference type="EMBL" id="WRXO01000001">
    <property type="protein sequence ID" value="MVT39196.1"/>
    <property type="molecule type" value="Genomic_DNA"/>
</dbReference>
<proteinExistence type="inferred from homology"/>
<dbReference type="InterPro" id="IPR000933">
    <property type="entry name" value="Glyco_hydro_29"/>
</dbReference>
<evidence type="ECO:0000256" key="1">
    <source>
        <dbReference type="ARBA" id="ARBA00004071"/>
    </source>
</evidence>
<dbReference type="GO" id="GO:0016139">
    <property type="term" value="P:glycoside catabolic process"/>
    <property type="evidence" value="ECO:0007669"/>
    <property type="project" value="TreeGrafter"/>
</dbReference>
<evidence type="ECO:0000256" key="7">
    <source>
        <dbReference type="PIRSR" id="PIRSR001092-1"/>
    </source>
</evidence>